<protein>
    <recommendedName>
        <fullName evidence="1">DUF6268 domain-containing protein</fullName>
    </recommendedName>
</protein>
<gene>
    <name evidence="2" type="ORF">V6x_42070</name>
</gene>
<dbReference type="InterPro" id="IPR046235">
    <property type="entry name" value="DUF6268"/>
</dbReference>
<accession>A0A517WGU1</accession>
<dbReference type="EMBL" id="CP036347">
    <property type="protein sequence ID" value="QDU04479.1"/>
    <property type="molecule type" value="Genomic_DNA"/>
</dbReference>
<dbReference type="RefSeq" id="WP_145042248.1">
    <property type="nucleotide sequence ID" value="NZ_CP036347.1"/>
</dbReference>
<evidence type="ECO:0000313" key="2">
    <source>
        <dbReference type="EMBL" id="QDU04479.1"/>
    </source>
</evidence>
<organism evidence="2 3">
    <name type="scientific">Gimesia chilikensis</name>
    <dbReference type="NCBI Taxonomy" id="2605989"/>
    <lineage>
        <taxon>Bacteria</taxon>
        <taxon>Pseudomonadati</taxon>
        <taxon>Planctomycetota</taxon>
        <taxon>Planctomycetia</taxon>
        <taxon>Planctomycetales</taxon>
        <taxon>Planctomycetaceae</taxon>
        <taxon>Gimesia</taxon>
    </lineage>
</organism>
<proteinExistence type="predicted"/>
<evidence type="ECO:0000313" key="3">
    <source>
        <dbReference type="Proteomes" id="UP000320722"/>
    </source>
</evidence>
<evidence type="ECO:0000259" key="1">
    <source>
        <dbReference type="Pfam" id="PF19783"/>
    </source>
</evidence>
<sequence length="357" mass="39251">MSELSQPQAFDSEINTSNTLLKTSEITRLTCRVKNVMMVLIAIAICVPVSADEPSVLETPPGNRFLSFESDEQDFSAKSVLYQGDSLITDPTIPVPEQKPRILPISTNLSFVGGDRLSITQTQIGMSIPIYAQPGVDSSGPDLMVMASVDFGASFLEGDTQLYLPGELYTAGGGLKAVKRINDDWKFIGGFNINYKGDGEATSDVINLSGVGMLQWEKSEQHQWMFGVVATGIDDLPVLPVVGVTWKPNEDWEVSLGMPQTRVARRVHWFGSHQDTWLYTGFLGAGGGSYAVRRPDGMDDLLTINEYPLALGIERRSFRAKWFLEAGVVVGRQLEYEHSGEKERLGEGAYLRAGLKY</sequence>
<dbReference type="Proteomes" id="UP000320722">
    <property type="component" value="Chromosome"/>
</dbReference>
<dbReference type="AlphaFoldDB" id="A0A517WGU1"/>
<reference evidence="2 3" key="1">
    <citation type="submission" date="2019-02" db="EMBL/GenBank/DDBJ databases">
        <title>Deep-cultivation of Planctomycetes and their phenomic and genomic characterization uncovers novel biology.</title>
        <authorList>
            <person name="Wiegand S."/>
            <person name="Jogler M."/>
            <person name="Boedeker C."/>
            <person name="Pinto D."/>
            <person name="Vollmers J."/>
            <person name="Rivas-Marin E."/>
            <person name="Kohn T."/>
            <person name="Peeters S.H."/>
            <person name="Heuer A."/>
            <person name="Rast P."/>
            <person name="Oberbeckmann S."/>
            <person name="Bunk B."/>
            <person name="Jeske O."/>
            <person name="Meyerdierks A."/>
            <person name="Storesund J.E."/>
            <person name="Kallscheuer N."/>
            <person name="Luecker S."/>
            <person name="Lage O.M."/>
            <person name="Pohl T."/>
            <person name="Merkel B.J."/>
            <person name="Hornburger P."/>
            <person name="Mueller R.-W."/>
            <person name="Bruemmer F."/>
            <person name="Labrenz M."/>
            <person name="Spormann A.M."/>
            <person name="Op den Camp H."/>
            <person name="Overmann J."/>
            <person name="Amann R."/>
            <person name="Jetten M.S.M."/>
            <person name="Mascher T."/>
            <person name="Medema M.H."/>
            <person name="Devos D.P."/>
            <person name="Kaster A.-K."/>
            <person name="Ovreas L."/>
            <person name="Rohde M."/>
            <person name="Galperin M.Y."/>
            <person name="Jogler C."/>
        </authorList>
    </citation>
    <scope>NUCLEOTIDE SEQUENCE [LARGE SCALE GENOMIC DNA]</scope>
    <source>
        <strain evidence="2 3">V6</strain>
    </source>
</reference>
<dbReference type="Pfam" id="PF19783">
    <property type="entry name" value="DUF6268"/>
    <property type="match status" value="1"/>
</dbReference>
<feature type="domain" description="DUF6268" evidence="1">
    <location>
        <begin position="119"/>
        <end position="342"/>
    </location>
</feature>
<name>A0A517WGU1_9PLAN</name>